<evidence type="ECO:0008006" key="5">
    <source>
        <dbReference type="Google" id="ProtNLM"/>
    </source>
</evidence>
<evidence type="ECO:0000256" key="1">
    <source>
        <dbReference type="SAM" id="MobiDB-lite"/>
    </source>
</evidence>
<accession>A0AAV5L7A5</accession>
<organism evidence="3 4">
    <name type="scientific">Rubroshorea leprosula</name>
    <dbReference type="NCBI Taxonomy" id="152421"/>
    <lineage>
        <taxon>Eukaryota</taxon>
        <taxon>Viridiplantae</taxon>
        <taxon>Streptophyta</taxon>
        <taxon>Embryophyta</taxon>
        <taxon>Tracheophyta</taxon>
        <taxon>Spermatophyta</taxon>
        <taxon>Magnoliopsida</taxon>
        <taxon>eudicotyledons</taxon>
        <taxon>Gunneridae</taxon>
        <taxon>Pentapetalae</taxon>
        <taxon>rosids</taxon>
        <taxon>malvids</taxon>
        <taxon>Malvales</taxon>
        <taxon>Dipterocarpaceae</taxon>
        <taxon>Rubroshorea</taxon>
    </lineage>
</organism>
<keyword evidence="4" id="KW-1185">Reference proteome</keyword>
<name>A0AAV5L7A5_9ROSI</name>
<gene>
    <name evidence="3" type="ORF">SLEP1_g41481</name>
</gene>
<evidence type="ECO:0000256" key="2">
    <source>
        <dbReference type="SAM" id="Phobius"/>
    </source>
</evidence>
<dbReference type="AlphaFoldDB" id="A0AAV5L7A5"/>
<dbReference type="GO" id="GO:0009535">
    <property type="term" value="C:chloroplast thylakoid membrane"/>
    <property type="evidence" value="ECO:0007669"/>
    <property type="project" value="TreeGrafter"/>
</dbReference>
<feature type="region of interest" description="Disordered" evidence="1">
    <location>
        <begin position="36"/>
        <end position="59"/>
    </location>
</feature>
<keyword evidence="2" id="KW-1133">Transmembrane helix</keyword>
<dbReference type="Proteomes" id="UP001054252">
    <property type="component" value="Unassembled WGS sequence"/>
</dbReference>
<feature type="region of interest" description="Disordered" evidence="1">
    <location>
        <begin position="133"/>
        <end position="170"/>
    </location>
</feature>
<reference evidence="3 4" key="1">
    <citation type="journal article" date="2021" name="Commun. Biol.">
        <title>The genome of Shorea leprosula (Dipterocarpaceae) highlights the ecological relevance of drought in aseasonal tropical rainforests.</title>
        <authorList>
            <person name="Ng K.K.S."/>
            <person name="Kobayashi M.J."/>
            <person name="Fawcett J.A."/>
            <person name="Hatakeyama M."/>
            <person name="Paape T."/>
            <person name="Ng C.H."/>
            <person name="Ang C.C."/>
            <person name="Tnah L.H."/>
            <person name="Lee C.T."/>
            <person name="Nishiyama T."/>
            <person name="Sese J."/>
            <person name="O'Brien M.J."/>
            <person name="Copetti D."/>
            <person name="Mohd Noor M.I."/>
            <person name="Ong R.C."/>
            <person name="Putra M."/>
            <person name="Sireger I.Z."/>
            <person name="Indrioko S."/>
            <person name="Kosugi Y."/>
            <person name="Izuno A."/>
            <person name="Isagi Y."/>
            <person name="Lee S.L."/>
            <person name="Shimizu K.K."/>
        </authorList>
    </citation>
    <scope>NUCLEOTIDE SEQUENCE [LARGE SCALE GENOMIC DNA]</scope>
    <source>
        <strain evidence="3">214</strain>
    </source>
</reference>
<feature type="compositionally biased region" description="Basic residues" evidence="1">
    <location>
        <begin position="142"/>
        <end position="154"/>
    </location>
</feature>
<dbReference type="EMBL" id="BPVZ01000098">
    <property type="protein sequence ID" value="GKV32917.1"/>
    <property type="molecule type" value="Genomic_DNA"/>
</dbReference>
<protein>
    <recommendedName>
        <fullName evidence="5">Transmembrane protein</fullName>
    </recommendedName>
</protein>
<comment type="caution">
    <text evidence="3">The sequence shown here is derived from an EMBL/GenBank/DDBJ whole genome shotgun (WGS) entry which is preliminary data.</text>
</comment>
<sequence length="170" mass="18709">MATTCVSPLAGLVPLASSFKRKSHHSLPFAFSPSLPAAKSSRKSNHFHTPSRRDQEKSVQLWRIHATSGEVIPVDSTPLENSEEIVSASGDDGVATIISALLFLAFVALSILTIGVIYLGVQDFLRKREREKFEKEAATQKSGKKKKVRARARTGPRGFGQKIDEYEDED</sequence>
<feature type="compositionally biased region" description="Basic residues" evidence="1">
    <location>
        <begin position="40"/>
        <end position="50"/>
    </location>
</feature>
<feature type="transmembrane region" description="Helical" evidence="2">
    <location>
        <begin position="97"/>
        <end position="121"/>
    </location>
</feature>
<evidence type="ECO:0000313" key="3">
    <source>
        <dbReference type="EMBL" id="GKV32917.1"/>
    </source>
</evidence>
<keyword evidence="2" id="KW-0472">Membrane</keyword>
<proteinExistence type="predicted"/>
<keyword evidence="2" id="KW-0812">Transmembrane</keyword>
<evidence type="ECO:0000313" key="4">
    <source>
        <dbReference type="Proteomes" id="UP001054252"/>
    </source>
</evidence>
<dbReference type="PANTHER" id="PTHR36735">
    <property type="entry name" value="TRANSMEMBRANE PROTEIN"/>
    <property type="match status" value="1"/>
</dbReference>
<dbReference type="PANTHER" id="PTHR36735:SF1">
    <property type="entry name" value="TRANSMEMBRANE PROTEIN"/>
    <property type="match status" value="1"/>
</dbReference>